<evidence type="ECO:0000313" key="3">
    <source>
        <dbReference type="Proteomes" id="UP000326939"/>
    </source>
</evidence>
<feature type="signal peptide" evidence="1">
    <location>
        <begin position="1"/>
        <end position="26"/>
    </location>
</feature>
<comment type="caution">
    <text evidence="2">The sequence shown here is derived from an EMBL/GenBank/DDBJ whole genome shotgun (WGS) entry which is preliminary data.</text>
</comment>
<dbReference type="AlphaFoldDB" id="A0A5N5N397"/>
<accession>A0A5N5N397</accession>
<feature type="chain" id="PRO_5024366302" evidence="1">
    <location>
        <begin position="27"/>
        <end position="105"/>
    </location>
</feature>
<keyword evidence="1" id="KW-0732">Signal</keyword>
<dbReference type="EMBL" id="VDCV01000004">
    <property type="protein sequence ID" value="KAB5561867.1"/>
    <property type="molecule type" value="Genomic_DNA"/>
</dbReference>
<evidence type="ECO:0000256" key="1">
    <source>
        <dbReference type="SAM" id="SignalP"/>
    </source>
</evidence>
<sequence length="105" mass="11435">MGLGGGTARLLFLLTFFTSGIHLILSDTDPSDELVASQESYLSHFLHPLVHSSNSFCVVVQLQHSNPSRDNGKIRPQVGASLMIHAEHPGKESRAPIQGSLHCQY</sequence>
<evidence type="ECO:0000313" key="2">
    <source>
        <dbReference type="EMBL" id="KAB5561867.1"/>
    </source>
</evidence>
<keyword evidence="3" id="KW-1185">Reference proteome</keyword>
<dbReference type="Proteomes" id="UP000326939">
    <property type="component" value="Chromosome 4"/>
</dbReference>
<gene>
    <name evidence="2" type="ORF">DKX38_006824</name>
</gene>
<protein>
    <submittedName>
        <fullName evidence="2">Uncharacterized protein</fullName>
    </submittedName>
</protein>
<name>A0A5N5N397_9ROSI</name>
<organism evidence="2 3">
    <name type="scientific">Salix brachista</name>
    <dbReference type="NCBI Taxonomy" id="2182728"/>
    <lineage>
        <taxon>Eukaryota</taxon>
        <taxon>Viridiplantae</taxon>
        <taxon>Streptophyta</taxon>
        <taxon>Embryophyta</taxon>
        <taxon>Tracheophyta</taxon>
        <taxon>Spermatophyta</taxon>
        <taxon>Magnoliopsida</taxon>
        <taxon>eudicotyledons</taxon>
        <taxon>Gunneridae</taxon>
        <taxon>Pentapetalae</taxon>
        <taxon>rosids</taxon>
        <taxon>fabids</taxon>
        <taxon>Malpighiales</taxon>
        <taxon>Salicaceae</taxon>
        <taxon>Saliceae</taxon>
        <taxon>Salix</taxon>
    </lineage>
</organism>
<proteinExistence type="predicted"/>
<reference evidence="3" key="1">
    <citation type="journal article" date="2019" name="Gigascience">
        <title>De novo genome assembly of the endangered Acer yangbiense, a plant species with extremely small populations endemic to Yunnan Province, China.</title>
        <authorList>
            <person name="Yang J."/>
            <person name="Wariss H.M."/>
            <person name="Tao L."/>
            <person name="Zhang R."/>
            <person name="Yun Q."/>
            <person name="Hollingsworth P."/>
            <person name="Dao Z."/>
            <person name="Luo G."/>
            <person name="Guo H."/>
            <person name="Ma Y."/>
            <person name="Sun W."/>
        </authorList>
    </citation>
    <scope>NUCLEOTIDE SEQUENCE [LARGE SCALE GENOMIC DNA]</scope>
    <source>
        <strain evidence="3">cv. br00</strain>
    </source>
</reference>